<feature type="region of interest" description="Disordered" evidence="1">
    <location>
        <begin position="359"/>
        <end position="378"/>
    </location>
</feature>
<dbReference type="EMBL" id="UYRS01018481">
    <property type="protein sequence ID" value="VDK36334.1"/>
    <property type="molecule type" value="Genomic_DNA"/>
</dbReference>
<evidence type="ECO:0000313" key="3">
    <source>
        <dbReference type="EMBL" id="VDK36334.1"/>
    </source>
</evidence>
<feature type="compositionally biased region" description="Low complexity" evidence="1">
    <location>
        <begin position="144"/>
        <end position="165"/>
    </location>
</feature>
<feature type="domain" description="DUF5734" evidence="2">
    <location>
        <begin position="26"/>
        <end position="107"/>
    </location>
</feature>
<dbReference type="InterPro" id="IPR043792">
    <property type="entry name" value="DUF5734"/>
</dbReference>
<sequence length="405" mass="44898">MGEYSLTHFHVGKYKKEDKMAAQMSKELQKAVKAKSKEVTATIANEKVIFRNKENELILADIAKLRKNSDCKIVVAATKVRPKQSGQIFAMRFSDEKKFNEFYNFLNDVCSNKEKKKPEPAVTTPASKPAHSEQRTGTPSAQPSRTGLSSSDLSSTTVTTKIATTIDDESDSTASPQKEKRISSSHSCSRSGYAPLQRPVQKQCNLRAASYVTTDTLAKHRPSRSPKRTDRVSAKDIYPLNGKVTKNKDKNNLEMNTLKYVPGKGMIKTAKNNGYLYSTKKRSASTCDSLYSTPPSLPLTPAKYTFMNAQHSRKGKNRASSHSSSSSSDSTNSSSSNSNSSLPSSILVAEEVNVWKYRSRDASNSTTSSEVTETNTLDEPIVRRKSRYGRCPTCHQRIGYTTRKQ</sequence>
<feature type="compositionally biased region" description="Low complexity" evidence="1">
    <location>
        <begin position="363"/>
        <end position="375"/>
    </location>
</feature>
<evidence type="ECO:0000259" key="2">
    <source>
        <dbReference type="Pfam" id="PF19005"/>
    </source>
</evidence>
<dbReference type="AlphaFoldDB" id="A0A0R3W7H8"/>
<reference evidence="5" key="1">
    <citation type="submission" date="2017-02" db="UniProtKB">
        <authorList>
            <consortium name="WormBaseParasite"/>
        </authorList>
    </citation>
    <scope>IDENTIFICATION</scope>
</reference>
<dbReference type="WBParaSite" id="TASK_0000623301-mRNA-1">
    <property type="protein sequence ID" value="TASK_0000623301-mRNA-1"/>
    <property type="gene ID" value="TASK_0000623301"/>
</dbReference>
<evidence type="ECO:0000256" key="1">
    <source>
        <dbReference type="SAM" id="MobiDB-lite"/>
    </source>
</evidence>
<proteinExistence type="predicted"/>
<feature type="region of interest" description="Disordered" evidence="1">
    <location>
        <begin position="309"/>
        <end position="343"/>
    </location>
</feature>
<evidence type="ECO:0000313" key="5">
    <source>
        <dbReference type="WBParaSite" id="TASK_0000623301-mRNA-1"/>
    </source>
</evidence>
<keyword evidence="4" id="KW-1185">Reference proteome</keyword>
<feature type="compositionally biased region" description="Low complexity" evidence="1">
    <location>
        <begin position="320"/>
        <end position="343"/>
    </location>
</feature>
<reference evidence="3 4" key="2">
    <citation type="submission" date="2018-11" db="EMBL/GenBank/DDBJ databases">
        <authorList>
            <consortium name="Pathogen Informatics"/>
        </authorList>
    </citation>
    <scope>NUCLEOTIDE SEQUENCE [LARGE SCALE GENOMIC DNA]</scope>
</reference>
<dbReference type="Proteomes" id="UP000282613">
    <property type="component" value="Unassembled WGS sequence"/>
</dbReference>
<organism evidence="5">
    <name type="scientific">Taenia asiatica</name>
    <name type="common">Asian tapeworm</name>
    <dbReference type="NCBI Taxonomy" id="60517"/>
    <lineage>
        <taxon>Eukaryota</taxon>
        <taxon>Metazoa</taxon>
        <taxon>Spiralia</taxon>
        <taxon>Lophotrochozoa</taxon>
        <taxon>Platyhelminthes</taxon>
        <taxon>Cestoda</taxon>
        <taxon>Eucestoda</taxon>
        <taxon>Cyclophyllidea</taxon>
        <taxon>Taeniidae</taxon>
        <taxon>Taenia</taxon>
    </lineage>
</organism>
<dbReference type="Pfam" id="PF19005">
    <property type="entry name" value="DUF5734"/>
    <property type="match status" value="1"/>
</dbReference>
<dbReference type="OrthoDB" id="10517816at2759"/>
<name>A0A0R3W7H8_TAEAS</name>
<accession>A0A0R3W7H8</accession>
<evidence type="ECO:0000313" key="4">
    <source>
        <dbReference type="Proteomes" id="UP000282613"/>
    </source>
</evidence>
<gene>
    <name evidence="3" type="ORF">TASK_LOCUS6234</name>
</gene>
<feature type="region of interest" description="Disordered" evidence="1">
    <location>
        <begin position="114"/>
        <end position="196"/>
    </location>
</feature>
<protein>
    <submittedName>
        <fullName evidence="5">DUF5734 domain-containing protein</fullName>
    </submittedName>
</protein>